<reference evidence="1 2" key="1">
    <citation type="submission" date="2014-11" db="EMBL/GenBank/DDBJ databases">
        <title>Draft Genome Sequences of Paenibacillus polymyxa NRRL B-30509 and Paenibacillus terrae NRRL B-30644, Strains from a Poultry Environment that Produce Tridecaptin A and Paenicidins.</title>
        <authorList>
            <person name="van Belkum M.J."/>
            <person name="Lohans C.T."/>
            <person name="Vederas J.C."/>
        </authorList>
    </citation>
    <scope>NUCLEOTIDE SEQUENCE [LARGE SCALE GENOMIC DNA]</scope>
    <source>
        <strain evidence="1 2">NRRL B-30644</strain>
    </source>
</reference>
<keyword evidence="2" id="KW-1185">Reference proteome</keyword>
<sequence>MSRQFVTEAVMVAIYGQLLTTPAPVEYIVPYTSLLELYEFQDSTEPLMDNPADDQHVKRKVSELISYFEEPLNQKKIRRALQMPWAKSLPILFDANTTLIVINAVDTAHYGEYFDPIETELVLTAQREELPILTDQLDWIHRIIEASVPVHVYDIDDFDFAVDGPMLNNP</sequence>
<dbReference type="OrthoDB" id="2878542at2"/>
<dbReference type="RefSeq" id="WP_044644800.1">
    <property type="nucleotide sequence ID" value="NZ_JTHP01000004.1"/>
</dbReference>
<dbReference type="EMBL" id="JTHP01000004">
    <property type="protein sequence ID" value="KJD46860.1"/>
    <property type="molecule type" value="Genomic_DNA"/>
</dbReference>
<evidence type="ECO:0000313" key="1">
    <source>
        <dbReference type="EMBL" id="KJD46860.1"/>
    </source>
</evidence>
<dbReference type="PATRIC" id="fig|159743.3.peg.729"/>
<accession>A0A0D7X649</accession>
<dbReference type="AlphaFoldDB" id="A0A0D7X649"/>
<proteinExistence type="predicted"/>
<organism evidence="1 2">
    <name type="scientific">Paenibacillus terrae</name>
    <dbReference type="NCBI Taxonomy" id="159743"/>
    <lineage>
        <taxon>Bacteria</taxon>
        <taxon>Bacillati</taxon>
        <taxon>Bacillota</taxon>
        <taxon>Bacilli</taxon>
        <taxon>Bacillales</taxon>
        <taxon>Paenibacillaceae</taxon>
        <taxon>Paenibacillus</taxon>
    </lineage>
</organism>
<comment type="caution">
    <text evidence="1">The sequence shown here is derived from an EMBL/GenBank/DDBJ whole genome shotgun (WGS) entry which is preliminary data.</text>
</comment>
<evidence type="ECO:0000313" key="2">
    <source>
        <dbReference type="Proteomes" id="UP000032534"/>
    </source>
</evidence>
<name>A0A0D7X649_9BACL</name>
<dbReference type="Proteomes" id="UP000032534">
    <property type="component" value="Unassembled WGS sequence"/>
</dbReference>
<protein>
    <submittedName>
        <fullName evidence="1">ADP-heptose synthase</fullName>
    </submittedName>
</protein>
<gene>
    <name evidence="1" type="ORF">QD47_03370</name>
</gene>